<keyword evidence="2" id="KW-0813">Transport</keyword>
<feature type="transmembrane region" description="Helical" evidence="9">
    <location>
        <begin position="806"/>
        <end position="831"/>
    </location>
</feature>
<keyword evidence="5 9" id="KW-0812">Transmembrane</keyword>
<dbReference type="NCBIfam" id="TIGR00879">
    <property type="entry name" value="SP"/>
    <property type="match status" value="1"/>
</dbReference>
<feature type="transmembrane region" description="Helical" evidence="9">
    <location>
        <begin position="109"/>
        <end position="130"/>
    </location>
</feature>
<dbReference type="GO" id="GO:0016020">
    <property type="term" value="C:membrane"/>
    <property type="evidence" value="ECO:0000318"/>
    <property type="project" value="GO_Central"/>
</dbReference>
<evidence type="ECO:0000256" key="1">
    <source>
        <dbReference type="ARBA" id="ARBA00004651"/>
    </source>
</evidence>
<dbReference type="PANTHER" id="PTHR48021">
    <property type="match status" value="1"/>
</dbReference>
<dbReference type="PROSITE" id="PS00216">
    <property type="entry name" value="SUGAR_TRANSPORT_1"/>
    <property type="match status" value="3"/>
</dbReference>
<feature type="transmembrane region" description="Helical" evidence="9">
    <location>
        <begin position="600"/>
        <end position="618"/>
    </location>
</feature>
<protein>
    <recommendedName>
        <fullName evidence="10">Major facilitator superfamily (MFS) profile domain-containing protein</fullName>
    </recommendedName>
</protein>
<dbReference type="PROSITE" id="PS00217">
    <property type="entry name" value="SUGAR_TRANSPORT_2"/>
    <property type="match status" value="1"/>
</dbReference>
<dbReference type="GO" id="GO:0022857">
    <property type="term" value="F:transmembrane transporter activity"/>
    <property type="evidence" value="ECO:0000318"/>
    <property type="project" value="GO_Central"/>
</dbReference>
<keyword evidence="7 9" id="KW-0472">Membrane</keyword>
<dbReference type="OMA" id="FIFNITC"/>
<dbReference type="InterPro" id="IPR005828">
    <property type="entry name" value="MFS_sugar_transport-like"/>
</dbReference>
<dbReference type="eggNOG" id="KOG0254">
    <property type="taxonomic scope" value="Eukaryota"/>
</dbReference>
<sequence>MSSFYLYYTACVANLIAFTVGLAYGLASPLLPRLNGSVDPDNNPLDPPPTPSEESLIASLLSLGAIFGPLLTGLFVDKIGRKKTLLIVALPIIASFLTMAFAHSVVLYYIARLVMGVGAGSVFTVMPMYLGEISEDRNRGTLGCLMSTFIASGVLFDYAVGPFLTVQCYCLVCLAPLGAFLALFGGWAPESPQFLALRGDEGRLRACLAKLRGSRDVDKEIVGVRESLKGAQGGLRELFQSRASRKGLVITVGLMVLQQMAGINAVNSYLQTIFDATGSGLSPEISSIIIGTVQVFTTVLTSSLVDRSGRRILLLFSMVGSGVSLVSLGSYFYLKSNSFQVDTLSWLPVMSLVVFIISFNIGLGPIPWAVMAEMFPPNVKSIASTFSSIVCFIAAFTITLIFPSLAEVLGMGQAFCRIVLKTVTPISSPKALTMAEPSLQEVVYKPTTDTPTPTALKPSTAPTTSAFLSFSAAIADLAAFSAGVAFGWPSPVLPKLAGHNNPLGRPITHTQASWIAGLVCLGAILGPLLAGPVADKLGRKKALILAACPMTGSLLLAAYATTLPWFYLSRFAMGVGAGSVFTVLPIYLAEIAQDHNRGTLGCSMGAFVASGLLFAFAVGPFLEVGTFCLVCTLPLLVFLAVFSAFVPESPFFLAAANRSRDLEQSLMKLRNSENVGDEVLEITQRVFEERKIKTGLLDLFKFRALRRGLVVTLGIVILQQFAGINAVLSYLQTIFEASGSGQSPEMATIIIGVVQMVATVVTSLLADRLGRRVLLLTSAVGSSVALLALGLYFYRKGQHLEVGAISWLPVASLVVYMVAFNVGLGPLPWAVMGELFPSSVKSVAAGFTCFICFVAAFVITLLFPILSNLVGMANSFWFFAGMCLLGAFFIYWMLPETKGKSVQEIQKLLGGD</sequence>
<evidence type="ECO:0000256" key="9">
    <source>
        <dbReference type="SAM" id="Phobius"/>
    </source>
</evidence>
<evidence type="ECO:0000256" key="4">
    <source>
        <dbReference type="ARBA" id="ARBA00022597"/>
    </source>
</evidence>
<dbReference type="InterPro" id="IPR036259">
    <property type="entry name" value="MFS_trans_sf"/>
</dbReference>
<feature type="transmembrane region" description="Helical" evidence="9">
    <location>
        <begin position="346"/>
        <end position="370"/>
    </location>
</feature>
<feature type="transmembrane region" description="Helical" evidence="9">
    <location>
        <begin position="285"/>
        <end position="305"/>
    </location>
</feature>
<evidence type="ECO:0000313" key="12">
    <source>
        <dbReference type="Proteomes" id="UP000007266"/>
    </source>
</evidence>
<dbReference type="InterPro" id="IPR005829">
    <property type="entry name" value="Sugar_transporter_CS"/>
</dbReference>
<dbReference type="GO" id="GO:0055085">
    <property type="term" value="P:transmembrane transport"/>
    <property type="evidence" value="ECO:0000318"/>
    <property type="project" value="GO_Central"/>
</dbReference>
<dbReference type="AlphaFoldDB" id="A0A139WD53"/>
<evidence type="ECO:0000256" key="6">
    <source>
        <dbReference type="ARBA" id="ARBA00022989"/>
    </source>
</evidence>
<feature type="transmembrane region" description="Helical" evidence="9">
    <location>
        <begin position="542"/>
        <end position="561"/>
    </location>
</feature>
<feature type="transmembrane region" description="Helical" evidence="9">
    <location>
        <begin position="746"/>
        <end position="766"/>
    </location>
</feature>
<name>A0A139WD53_TRICA</name>
<dbReference type="Proteomes" id="UP000007266">
    <property type="component" value="Linkage group 8"/>
</dbReference>
<dbReference type="GO" id="GO:0051119">
    <property type="term" value="F:sugar transmembrane transporter activity"/>
    <property type="evidence" value="ECO:0007669"/>
    <property type="project" value="InterPro"/>
</dbReference>
<feature type="transmembrane region" description="Helical" evidence="9">
    <location>
        <begin position="312"/>
        <end position="334"/>
    </location>
</feature>
<dbReference type="SUPFAM" id="SSF103473">
    <property type="entry name" value="MFS general substrate transporter"/>
    <property type="match status" value="2"/>
</dbReference>
<dbReference type="InterPro" id="IPR050549">
    <property type="entry name" value="MFS_Trehalose_Transporter"/>
</dbReference>
<feature type="transmembrane region" description="Helical" evidence="9">
    <location>
        <begin position="142"/>
        <end position="160"/>
    </location>
</feature>
<evidence type="ECO:0000313" key="11">
    <source>
        <dbReference type="EMBL" id="KYB25775.1"/>
    </source>
</evidence>
<dbReference type="InParanoid" id="A0A139WD53"/>
<dbReference type="Pfam" id="PF00083">
    <property type="entry name" value="Sugar_tr"/>
    <property type="match status" value="2"/>
</dbReference>
<dbReference type="PRINTS" id="PR00171">
    <property type="entry name" value="SUGRTRNSPORT"/>
</dbReference>
<feature type="transmembrane region" description="Helical" evidence="9">
    <location>
        <begin position="247"/>
        <end position="265"/>
    </location>
</feature>
<dbReference type="Gene3D" id="1.20.1250.20">
    <property type="entry name" value="MFS general substrate transporter like domains"/>
    <property type="match status" value="2"/>
</dbReference>
<feature type="transmembrane region" description="Helical" evidence="9">
    <location>
        <begin position="773"/>
        <end position="794"/>
    </location>
</feature>
<evidence type="ECO:0000256" key="5">
    <source>
        <dbReference type="ARBA" id="ARBA00022692"/>
    </source>
</evidence>
<feature type="transmembrane region" description="Helical" evidence="9">
    <location>
        <begin position="512"/>
        <end position="530"/>
    </location>
</feature>
<keyword evidence="6 9" id="KW-1133">Transmembrane helix</keyword>
<reference evidence="11 12" key="2">
    <citation type="journal article" date="2010" name="Nucleic Acids Res.">
        <title>BeetleBase in 2010: revisions to provide comprehensive genomic information for Tribolium castaneum.</title>
        <authorList>
            <person name="Kim H.S."/>
            <person name="Murphy T."/>
            <person name="Xia J."/>
            <person name="Caragea D."/>
            <person name="Park Y."/>
            <person name="Beeman R.W."/>
            <person name="Lorenzen M.D."/>
            <person name="Butcher S."/>
            <person name="Manak J.R."/>
            <person name="Brown S.J."/>
        </authorList>
    </citation>
    <scope>GENOME REANNOTATION</scope>
    <source>
        <strain evidence="11 12">Georgia GA2</strain>
    </source>
</reference>
<dbReference type="InterPro" id="IPR020846">
    <property type="entry name" value="MFS_dom"/>
</dbReference>
<dbReference type="PROSITE" id="PS50850">
    <property type="entry name" value="MFS"/>
    <property type="match status" value="2"/>
</dbReference>
<feature type="transmembrane region" description="Helical" evidence="9">
    <location>
        <begin position="382"/>
        <end position="402"/>
    </location>
</feature>
<evidence type="ECO:0000256" key="7">
    <source>
        <dbReference type="ARBA" id="ARBA00023136"/>
    </source>
</evidence>
<dbReference type="GO" id="GO:0005886">
    <property type="term" value="C:plasma membrane"/>
    <property type="evidence" value="ECO:0007669"/>
    <property type="project" value="UniProtKB-SubCell"/>
</dbReference>
<feature type="transmembrane region" description="Helical" evidence="9">
    <location>
        <begin position="56"/>
        <end position="76"/>
    </location>
</feature>
<feature type="transmembrane region" description="Helical" evidence="9">
    <location>
        <begin position="5"/>
        <end position="27"/>
    </location>
</feature>
<organism evidence="11 12">
    <name type="scientific">Tribolium castaneum</name>
    <name type="common">Red flour beetle</name>
    <dbReference type="NCBI Taxonomy" id="7070"/>
    <lineage>
        <taxon>Eukaryota</taxon>
        <taxon>Metazoa</taxon>
        <taxon>Ecdysozoa</taxon>
        <taxon>Arthropoda</taxon>
        <taxon>Hexapoda</taxon>
        <taxon>Insecta</taxon>
        <taxon>Pterygota</taxon>
        <taxon>Neoptera</taxon>
        <taxon>Endopterygota</taxon>
        <taxon>Coleoptera</taxon>
        <taxon>Polyphaga</taxon>
        <taxon>Cucujiformia</taxon>
        <taxon>Tenebrionidae</taxon>
        <taxon>Tenebrionidae incertae sedis</taxon>
        <taxon>Tribolium</taxon>
    </lineage>
</organism>
<evidence type="ECO:0000256" key="8">
    <source>
        <dbReference type="ARBA" id="ARBA00023180"/>
    </source>
</evidence>
<feature type="transmembrane region" description="Helical" evidence="9">
    <location>
        <begin position="709"/>
        <end position="731"/>
    </location>
</feature>
<dbReference type="EMBL" id="KQ971362">
    <property type="protein sequence ID" value="KYB25775.1"/>
    <property type="molecule type" value="Genomic_DNA"/>
</dbReference>
<keyword evidence="4" id="KW-0762">Sugar transport</keyword>
<dbReference type="FunFam" id="1.20.1250.20:FF:000218">
    <property type="entry name" value="facilitated trehalose transporter Tret1"/>
    <property type="match status" value="2"/>
</dbReference>
<feature type="transmembrane region" description="Helical" evidence="9">
    <location>
        <begin position="624"/>
        <end position="646"/>
    </location>
</feature>
<feature type="transmembrane region" description="Helical" evidence="9">
    <location>
        <begin position="843"/>
        <end position="863"/>
    </location>
</feature>
<dbReference type="InterPro" id="IPR003663">
    <property type="entry name" value="Sugar/inositol_transpt"/>
</dbReference>
<proteinExistence type="predicted"/>
<reference evidence="11 12" key="1">
    <citation type="journal article" date="2008" name="Nature">
        <title>The genome of the model beetle and pest Tribolium castaneum.</title>
        <authorList>
            <consortium name="Tribolium Genome Sequencing Consortium"/>
            <person name="Richards S."/>
            <person name="Gibbs R.A."/>
            <person name="Weinstock G.M."/>
            <person name="Brown S.J."/>
            <person name="Denell R."/>
            <person name="Beeman R.W."/>
            <person name="Gibbs R."/>
            <person name="Beeman R.W."/>
            <person name="Brown S.J."/>
            <person name="Bucher G."/>
            <person name="Friedrich M."/>
            <person name="Grimmelikhuijzen C.J."/>
            <person name="Klingler M."/>
            <person name="Lorenzen M."/>
            <person name="Richards S."/>
            <person name="Roth S."/>
            <person name="Schroder R."/>
            <person name="Tautz D."/>
            <person name="Zdobnov E.M."/>
            <person name="Muzny D."/>
            <person name="Gibbs R.A."/>
            <person name="Weinstock G.M."/>
            <person name="Attaway T."/>
            <person name="Bell S."/>
            <person name="Buhay C.J."/>
            <person name="Chandrabose M.N."/>
            <person name="Chavez D."/>
            <person name="Clerk-Blankenburg K.P."/>
            <person name="Cree A."/>
            <person name="Dao M."/>
            <person name="Davis C."/>
            <person name="Chacko J."/>
            <person name="Dinh H."/>
            <person name="Dugan-Rocha S."/>
            <person name="Fowler G."/>
            <person name="Garner T.T."/>
            <person name="Garnes J."/>
            <person name="Gnirke A."/>
            <person name="Hawes A."/>
            <person name="Hernandez J."/>
            <person name="Hines S."/>
            <person name="Holder M."/>
            <person name="Hume J."/>
            <person name="Jhangiani S.N."/>
            <person name="Joshi V."/>
            <person name="Khan Z.M."/>
            <person name="Jackson L."/>
            <person name="Kovar C."/>
            <person name="Kowis A."/>
            <person name="Lee S."/>
            <person name="Lewis L.R."/>
            <person name="Margolis J."/>
            <person name="Morgan M."/>
            <person name="Nazareth L.V."/>
            <person name="Nguyen N."/>
            <person name="Okwuonu G."/>
            <person name="Parker D."/>
            <person name="Richards S."/>
            <person name="Ruiz S.J."/>
            <person name="Santibanez J."/>
            <person name="Savard J."/>
            <person name="Scherer S.E."/>
            <person name="Schneider B."/>
            <person name="Sodergren E."/>
            <person name="Tautz D."/>
            <person name="Vattahil S."/>
            <person name="Villasana D."/>
            <person name="White C.S."/>
            <person name="Wright R."/>
            <person name="Park Y."/>
            <person name="Beeman R.W."/>
            <person name="Lord J."/>
            <person name="Oppert B."/>
            <person name="Lorenzen M."/>
            <person name="Brown S."/>
            <person name="Wang L."/>
            <person name="Savard J."/>
            <person name="Tautz D."/>
            <person name="Richards S."/>
            <person name="Weinstock G."/>
            <person name="Gibbs R.A."/>
            <person name="Liu Y."/>
            <person name="Worley K."/>
            <person name="Weinstock G."/>
            <person name="Elsik C.G."/>
            <person name="Reese J.T."/>
            <person name="Elhaik E."/>
            <person name="Landan G."/>
            <person name="Graur D."/>
            <person name="Arensburger P."/>
            <person name="Atkinson P."/>
            <person name="Beeman R.W."/>
            <person name="Beidler J."/>
            <person name="Brown S.J."/>
            <person name="Demuth J.P."/>
            <person name="Drury D.W."/>
            <person name="Du Y.Z."/>
            <person name="Fujiwara H."/>
            <person name="Lorenzen M."/>
            <person name="Maselli V."/>
            <person name="Osanai M."/>
            <person name="Park Y."/>
            <person name="Robertson H.M."/>
            <person name="Tu Z."/>
            <person name="Wang J.J."/>
            <person name="Wang S."/>
            <person name="Richards S."/>
            <person name="Song H."/>
            <person name="Zhang L."/>
            <person name="Sodergren E."/>
            <person name="Werner D."/>
            <person name="Stanke M."/>
            <person name="Morgenstern B."/>
            <person name="Solovyev V."/>
            <person name="Kosarev P."/>
            <person name="Brown G."/>
            <person name="Chen H.C."/>
            <person name="Ermolaeva O."/>
            <person name="Hlavina W."/>
            <person name="Kapustin Y."/>
            <person name="Kiryutin B."/>
            <person name="Kitts P."/>
            <person name="Maglott D."/>
            <person name="Pruitt K."/>
            <person name="Sapojnikov V."/>
            <person name="Souvorov A."/>
            <person name="Mackey A.J."/>
            <person name="Waterhouse R.M."/>
            <person name="Wyder S."/>
            <person name="Zdobnov E.M."/>
            <person name="Zdobnov E.M."/>
            <person name="Wyder S."/>
            <person name="Kriventseva E.V."/>
            <person name="Kadowaki T."/>
            <person name="Bork P."/>
            <person name="Aranda M."/>
            <person name="Bao R."/>
            <person name="Beermann A."/>
            <person name="Berns N."/>
            <person name="Bolognesi R."/>
            <person name="Bonneton F."/>
            <person name="Bopp D."/>
            <person name="Brown S.J."/>
            <person name="Bucher G."/>
            <person name="Butts T."/>
            <person name="Chaumot A."/>
            <person name="Denell R.E."/>
            <person name="Ferrier D.E."/>
            <person name="Friedrich M."/>
            <person name="Gordon C.M."/>
            <person name="Jindra M."/>
            <person name="Klingler M."/>
            <person name="Lan Q."/>
            <person name="Lattorff H.M."/>
            <person name="Laudet V."/>
            <person name="von Levetsow C."/>
            <person name="Liu Z."/>
            <person name="Lutz R."/>
            <person name="Lynch J.A."/>
            <person name="da Fonseca R.N."/>
            <person name="Posnien N."/>
            <person name="Reuter R."/>
            <person name="Roth S."/>
            <person name="Savard J."/>
            <person name="Schinko J.B."/>
            <person name="Schmitt C."/>
            <person name="Schoppmeier M."/>
            <person name="Schroder R."/>
            <person name="Shippy T.D."/>
            <person name="Simonnet F."/>
            <person name="Marques-Souza H."/>
            <person name="Tautz D."/>
            <person name="Tomoyasu Y."/>
            <person name="Trauner J."/>
            <person name="Van der Zee M."/>
            <person name="Vervoort M."/>
            <person name="Wittkopp N."/>
            <person name="Wimmer E.A."/>
            <person name="Yang X."/>
            <person name="Jones A.K."/>
            <person name="Sattelle D.B."/>
            <person name="Ebert P.R."/>
            <person name="Nelson D."/>
            <person name="Scott J.G."/>
            <person name="Beeman R.W."/>
            <person name="Muthukrishnan S."/>
            <person name="Kramer K.J."/>
            <person name="Arakane Y."/>
            <person name="Beeman R.W."/>
            <person name="Zhu Q."/>
            <person name="Hogenkamp D."/>
            <person name="Dixit R."/>
            <person name="Oppert B."/>
            <person name="Jiang H."/>
            <person name="Zou Z."/>
            <person name="Marshall J."/>
            <person name="Elpidina E."/>
            <person name="Vinokurov K."/>
            <person name="Oppert C."/>
            <person name="Zou Z."/>
            <person name="Evans J."/>
            <person name="Lu Z."/>
            <person name="Zhao P."/>
            <person name="Sumathipala N."/>
            <person name="Altincicek B."/>
            <person name="Vilcinskas A."/>
            <person name="Williams M."/>
            <person name="Hultmark D."/>
            <person name="Hetru C."/>
            <person name="Jiang H."/>
            <person name="Grimmelikhuijzen C.J."/>
            <person name="Hauser F."/>
            <person name="Cazzamali G."/>
            <person name="Williamson M."/>
            <person name="Park Y."/>
            <person name="Li B."/>
            <person name="Tanaka Y."/>
            <person name="Predel R."/>
            <person name="Neupert S."/>
            <person name="Schachtner J."/>
            <person name="Verleyen P."/>
            <person name="Raible F."/>
            <person name="Bork P."/>
            <person name="Friedrich M."/>
            <person name="Walden K.K."/>
            <person name="Robertson H.M."/>
            <person name="Angeli S."/>
            <person name="Foret S."/>
            <person name="Bucher G."/>
            <person name="Schuetz S."/>
            <person name="Maleszka R."/>
            <person name="Wimmer E.A."/>
            <person name="Beeman R.W."/>
            <person name="Lorenzen M."/>
            <person name="Tomoyasu Y."/>
            <person name="Miller S.C."/>
            <person name="Grossmann D."/>
            <person name="Bucher G."/>
        </authorList>
    </citation>
    <scope>NUCLEOTIDE SEQUENCE [LARGE SCALE GENOMIC DNA]</scope>
    <source>
        <strain evidence="11 12">Georgia GA2</strain>
    </source>
</reference>
<feature type="transmembrane region" description="Helical" evidence="9">
    <location>
        <begin position="567"/>
        <end position="588"/>
    </location>
</feature>
<dbReference type="PANTHER" id="PTHR48021:SF47">
    <property type="entry name" value="GH17672P"/>
    <property type="match status" value="1"/>
</dbReference>
<comment type="subcellular location">
    <subcellularLocation>
        <location evidence="1">Cell membrane</location>
        <topology evidence="1">Multi-pass membrane protein</topology>
    </subcellularLocation>
</comment>
<accession>A0A139WD53</accession>
<feature type="domain" description="Major facilitator superfamily (MFS) profile" evidence="10">
    <location>
        <begin position="9"/>
        <end position="439"/>
    </location>
</feature>
<evidence type="ECO:0000256" key="3">
    <source>
        <dbReference type="ARBA" id="ARBA00022475"/>
    </source>
</evidence>
<feature type="domain" description="Major facilitator superfamily (MFS) profile" evidence="10">
    <location>
        <begin position="471"/>
        <end position="898"/>
    </location>
</feature>
<dbReference type="InterPro" id="IPR044775">
    <property type="entry name" value="MFS_ERD6/Tret1-like"/>
</dbReference>
<keyword evidence="8" id="KW-0325">Glycoprotein</keyword>
<evidence type="ECO:0000256" key="2">
    <source>
        <dbReference type="ARBA" id="ARBA00022448"/>
    </source>
</evidence>
<dbReference type="CDD" id="cd17358">
    <property type="entry name" value="MFS_GLUT6_8_Class3_like"/>
    <property type="match status" value="1"/>
</dbReference>
<dbReference type="FunCoup" id="A0A139WD53">
    <property type="interactions" value="55"/>
</dbReference>
<keyword evidence="3" id="KW-1003">Cell membrane</keyword>
<feature type="transmembrane region" description="Helical" evidence="9">
    <location>
        <begin position="875"/>
        <end position="894"/>
    </location>
</feature>
<keyword evidence="12" id="KW-1185">Reference proteome</keyword>
<feature type="transmembrane region" description="Helical" evidence="9">
    <location>
        <begin position="85"/>
        <end position="103"/>
    </location>
</feature>
<feature type="transmembrane region" description="Helical" evidence="9">
    <location>
        <begin position="166"/>
        <end position="188"/>
    </location>
</feature>
<gene>
    <name evidence="11" type="primary">AUGUSTUS-3.0.2_34160</name>
    <name evidence="11" type="ORF">TcasGA2_TC034160</name>
</gene>
<evidence type="ECO:0000259" key="10">
    <source>
        <dbReference type="PROSITE" id="PS50850"/>
    </source>
</evidence>